<dbReference type="EMBL" id="JH431494">
    <property type="status" value="NOT_ANNOTATED_CDS"/>
    <property type="molecule type" value="Genomic_DNA"/>
</dbReference>
<sequence>MQEQARHGRLKTRWKNFEKDTLFRYTFFGNMQKPIFLVERTLLKLLLAVAALFK</sequence>
<protein>
    <submittedName>
        <fullName evidence="1">Uncharacterized protein</fullName>
    </submittedName>
</protein>
<evidence type="ECO:0000313" key="2">
    <source>
        <dbReference type="Proteomes" id="UP000014500"/>
    </source>
</evidence>
<keyword evidence="2" id="KW-1185">Reference proteome</keyword>
<dbReference type="HOGENOM" id="CLU_3052896_0_0_1"/>
<organism evidence="1 2">
    <name type="scientific">Strigamia maritima</name>
    <name type="common">European centipede</name>
    <name type="synonym">Geophilus maritimus</name>
    <dbReference type="NCBI Taxonomy" id="126957"/>
    <lineage>
        <taxon>Eukaryota</taxon>
        <taxon>Metazoa</taxon>
        <taxon>Ecdysozoa</taxon>
        <taxon>Arthropoda</taxon>
        <taxon>Myriapoda</taxon>
        <taxon>Chilopoda</taxon>
        <taxon>Pleurostigmophora</taxon>
        <taxon>Geophilomorpha</taxon>
        <taxon>Linotaeniidae</taxon>
        <taxon>Strigamia</taxon>
    </lineage>
</organism>
<reference evidence="2" key="1">
    <citation type="submission" date="2011-05" db="EMBL/GenBank/DDBJ databases">
        <authorList>
            <person name="Richards S.R."/>
            <person name="Qu J."/>
            <person name="Jiang H."/>
            <person name="Jhangiani S.N."/>
            <person name="Agravi P."/>
            <person name="Goodspeed R."/>
            <person name="Gross S."/>
            <person name="Mandapat C."/>
            <person name="Jackson L."/>
            <person name="Mathew T."/>
            <person name="Pu L."/>
            <person name="Thornton R."/>
            <person name="Saada N."/>
            <person name="Wilczek-Boney K.B."/>
            <person name="Lee S."/>
            <person name="Kovar C."/>
            <person name="Wu Y."/>
            <person name="Scherer S.E."/>
            <person name="Worley K.C."/>
            <person name="Muzny D.M."/>
            <person name="Gibbs R."/>
        </authorList>
    </citation>
    <scope>NUCLEOTIDE SEQUENCE</scope>
    <source>
        <strain evidence="2">Brora</strain>
    </source>
</reference>
<accession>T1ITR5</accession>
<dbReference type="Proteomes" id="UP000014500">
    <property type="component" value="Unassembled WGS sequence"/>
</dbReference>
<reference evidence="1" key="2">
    <citation type="submission" date="2015-02" db="UniProtKB">
        <authorList>
            <consortium name="EnsemblMetazoa"/>
        </authorList>
    </citation>
    <scope>IDENTIFICATION</scope>
</reference>
<evidence type="ECO:0000313" key="1">
    <source>
        <dbReference type="EnsemblMetazoa" id="SMAR004520-PA"/>
    </source>
</evidence>
<dbReference type="EnsemblMetazoa" id="SMAR004520-RA">
    <property type="protein sequence ID" value="SMAR004520-PA"/>
    <property type="gene ID" value="SMAR004520"/>
</dbReference>
<dbReference type="AlphaFoldDB" id="T1ITR5"/>
<proteinExistence type="predicted"/>
<name>T1ITR5_STRMM</name>